<evidence type="ECO:0000313" key="2">
    <source>
        <dbReference type="Proteomes" id="UP000237105"/>
    </source>
</evidence>
<dbReference type="Proteomes" id="UP000237105">
    <property type="component" value="Unassembled WGS sequence"/>
</dbReference>
<organism evidence="1 2">
    <name type="scientific">Parasponia andersonii</name>
    <name type="common">Sponia andersonii</name>
    <dbReference type="NCBI Taxonomy" id="3476"/>
    <lineage>
        <taxon>Eukaryota</taxon>
        <taxon>Viridiplantae</taxon>
        <taxon>Streptophyta</taxon>
        <taxon>Embryophyta</taxon>
        <taxon>Tracheophyta</taxon>
        <taxon>Spermatophyta</taxon>
        <taxon>Magnoliopsida</taxon>
        <taxon>eudicotyledons</taxon>
        <taxon>Gunneridae</taxon>
        <taxon>Pentapetalae</taxon>
        <taxon>rosids</taxon>
        <taxon>fabids</taxon>
        <taxon>Rosales</taxon>
        <taxon>Cannabaceae</taxon>
        <taxon>Parasponia</taxon>
    </lineage>
</organism>
<gene>
    <name evidence="1" type="ORF">PanWU01x14_250620</name>
</gene>
<name>A0A2P5BCL8_PARAD</name>
<dbReference type="AlphaFoldDB" id="A0A2P5BCL8"/>
<accession>A0A2P5BCL8</accession>
<protein>
    <submittedName>
        <fullName evidence="1">Uncharacterized protein</fullName>
    </submittedName>
</protein>
<evidence type="ECO:0000313" key="1">
    <source>
        <dbReference type="EMBL" id="PON46530.1"/>
    </source>
</evidence>
<sequence>MQPTLLPKARIQGLVDGEWRMEIDCMVFNCEAYLERIFKCGAYFRDACHGVQELARFAKFTKVSGEFRLRFASDELLERLVESKSSQI</sequence>
<proteinExistence type="predicted"/>
<dbReference type="EMBL" id="JXTB01000309">
    <property type="protein sequence ID" value="PON46530.1"/>
    <property type="molecule type" value="Genomic_DNA"/>
</dbReference>
<keyword evidence="2" id="KW-1185">Reference proteome</keyword>
<reference evidence="2" key="1">
    <citation type="submission" date="2016-06" db="EMBL/GenBank/DDBJ databases">
        <title>Parallel loss of symbiosis genes in relatives of nitrogen-fixing non-legume Parasponia.</title>
        <authorList>
            <person name="Van Velzen R."/>
            <person name="Holmer R."/>
            <person name="Bu F."/>
            <person name="Rutten L."/>
            <person name="Van Zeijl A."/>
            <person name="Liu W."/>
            <person name="Santuari L."/>
            <person name="Cao Q."/>
            <person name="Sharma T."/>
            <person name="Shen D."/>
            <person name="Roswanjaya Y."/>
            <person name="Wardhani T."/>
            <person name="Kalhor M.S."/>
            <person name="Jansen J."/>
            <person name="Van den Hoogen J."/>
            <person name="Gungor B."/>
            <person name="Hartog M."/>
            <person name="Hontelez J."/>
            <person name="Verver J."/>
            <person name="Yang W.-C."/>
            <person name="Schijlen E."/>
            <person name="Repin R."/>
            <person name="Schilthuizen M."/>
            <person name="Schranz E."/>
            <person name="Heidstra R."/>
            <person name="Miyata K."/>
            <person name="Fedorova E."/>
            <person name="Kohlen W."/>
            <person name="Bisseling T."/>
            <person name="Smit S."/>
            <person name="Geurts R."/>
        </authorList>
    </citation>
    <scope>NUCLEOTIDE SEQUENCE [LARGE SCALE GENOMIC DNA]</scope>
    <source>
        <strain evidence="2">cv. WU1-14</strain>
    </source>
</reference>
<comment type="caution">
    <text evidence="1">The sequence shown here is derived from an EMBL/GenBank/DDBJ whole genome shotgun (WGS) entry which is preliminary data.</text>
</comment>